<dbReference type="InterPro" id="IPR018076">
    <property type="entry name" value="T2SS_GspF_dom"/>
</dbReference>
<organism evidence="8 9">
    <name type="scientific">Gallibacterium genomosp. 3</name>
    <dbReference type="NCBI Taxonomy" id="505345"/>
    <lineage>
        <taxon>Bacteria</taxon>
        <taxon>Pseudomonadati</taxon>
        <taxon>Pseudomonadota</taxon>
        <taxon>Gammaproteobacteria</taxon>
        <taxon>Pasteurellales</taxon>
        <taxon>Pasteurellaceae</taxon>
        <taxon>Gallibacterium</taxon>
    </lineage>
</organism>
<dbReference type="EMBL" id="JTJS01000009">
    <property type="protein sequence ID" value="OBX11794.1"/>
    <property type="molecule type" value="Genomic_DNA"/>
</dbReference>
<feature type="transmembrane region" description="Helical" evidence="6">
    <location>
        <begin position="83"/>
        <end position="101"/>
    </location>
</feature>
<keyword evidence="2" id="KW-1003">Cell membrane</keyword>
<name>A0A1A7QC90_9PAST</name>
<evidence type="ECO:0000313" key="9">
    <source>
        <dbReference type="Proteomes" id="UP000243168"/>
    </source>
</evidence>
<dbReference type="GO" id="GO:0005886">
    <property type="term" value="C:plasma membrane"/>
    <property type="evidence" value="ECO:0007669"/>
    <property type="project" value="UniProtKB-SubCell"/>
</dbReference>
<evidence type="ECO:0000256" key="5">
    <source>
        <dbReference type="ARBA" id="ARBA00023136"/>
    </source>
</evidence>
<feature type="domain" description="Type II secretion system protein GspF" evidence="7">
    <location>
        <begin position="144"/>
        <end position="272"/>
    </location>
</feature>
<evidence type="ECO:0000313" key="8">
    <source>
        <dbReference type="EMBL" id="OBX11794.1"/>
    </source>
</evidence>
<dbReference type="Pfam" id="PF00482">
    <property type="entry name" value="T2SSF"/>
    <property type="match status" value="1"/>
</dbReference>
<reference evidence="8 9" key="1">
    <citation type="submission" date="2014-11" db="EMBL/GenBank/DDBJ databases">
        <title>Pan-genome of Gallibacterium spp.</title>
        <authorList>
            <person name="Kudirkiene E."/>
            <person name="Bojesen A.M."/>
        </authorList>
    </citation>
    <scope>NUCLEOTIDE SEQUENCE [LARGE SCALE GENOMIC DNA]</scope>
    <source>
        <strain evidence="8 9">F298</strain>
    </source>
</reference>
<protein>
    <submittedName>
        <fullName evidence="8">Pilus assembly protein TadC</fullName>
    </submittedName>
</protein>
<proteinExistence type="predicted"/>
<dbReference type="PANTHER" id="PTHR35007">
    <property type="entry name" value="INTEGRAL MEMBRANE PROTEIN-RELATED"/>
    <property type="match status" value="1"/>
</dbReference>
<accession>A0A1A7QC90</accession>
<dbReference type="PATRIC" id="fig|505345.8.peg.207"/>
<sequence length="284" mass="31879">MIKLLLFCLLFILVGSLILIAAFSAKKKLQYDRDVVNGFRPKEQSEEEEERKKTKQQIELELLLINNSVILKFLALVDRNIKVKLSLILLLFSIFYLFNPNSSSMDFIIAGLVIFIVFTLLPSMLSSSILNSKIKRIMSDLPNFIDLVAVSIQTGNGIDAGLRQVAKDFKALNPDLTHVMLRIMRRAELSGLESALQDLAIAIPTKEIRMFCTVLIQSLNFGSSVYNQLIILSADIREIQLLIIEEKLGTLAAKMSVPLILFIMFPIVFLILAPGAMRVLPNVL</sequence>
<keyword evidence="3 6" id="KW-0812">Transmembrane</keyword>
<evidence type="ECO:0000256" key="4">
    <source>
        <dbReference type="ARBA" id="ARBA00022989"/>
    </source>
</evidence>
<comment type="caution">
    <text evidence="8">The sequence shown here is derived from an EMBL/GenBank/DDBJ whole genome shotgun (WGS) entry which is preliminary data.</text>
</comment>
<evidence type="ECO:0000256" key="2">
    <source>
        <dbReference type="ARBA" id="ARBA00022475"/>
    </source>
</evidence>
<dbReference type="AlphaFoldDB" id="A0A1A7QC90"/>
<dbReference type="Proteomes" id="UP000243168">
    <property type="component" value="Unassembled WGS sequence"/>
</dbReference>
<dbReference type="PANTHER" id="PTHR35007:SF2">
    <property type="entry name" value="PILUS ASSEMBLE PROTEIN"/>
    <property type="match status" value="1"/>
</dbReference>
<keyword evidence="5 6" id="KW-0472">Membrane</keyword>
<keyword evidence="4 6" id="KW-1133">Transmembrane helix</keyword>
<feature type="transmembrane region" description="Helical" evidence="6">
    <location>
        <begin position="107"/>
        <end position="130"/>
    </location>
</feature>
<evidence type="ECO:0000256" key="1">
    <source>
        <dbReference type="ARBA" id="ARBA00004651"/>
    </source>
</evidence>
<dbReference type="RefSeq" id="WP_065233689.1">
    <property type="nucleotide sequence ID" value="NZ_JTJS01000009.1"/>
</dbReference>
<comment type="subcellular location">
    <subcellularLocation>
        <location evidence="1">Cell membrane</location>
        <topology evidence="1">Multi-pass membrane protein</topology>
    </subcellularLocation>
</comment>
<evidence type="ECO:0000256" key="6">
    <source>
        <dbReference type="SAM" id="Phobius"/>
    </source>
</evidence>
<evidence type="ECO:0000259" key="7">
    <source>
        <dbReference type="Pfam" id="PF00482"/>
    </source>
</evidence>
<gene>
    <name evidence="8" type="ORF">QV07_01010</name>
</gene>
<evidence type="ECO:0000256" key="3">
    <source>
        <dbReference type="ARBA" id="ARBA00022692"/>
    </source>
</evidence>
<feature type="transmembrane region" description="Helical" evidence="6">
    <location>
        <begin position="257"/>
        <end position="277"/>
    </location>
</feature>